<keyword evidence="2 4" id="KW-0378">Hydrolase</keyword>
<dbReference type="Gene3D" id="3.40.50.1360">
    <property type="match status" value="1"/>
</dbReference>
<dbReference type="GO" id="GO:0006043">
    <property type="term" value="P:glucosamine catabolic process"/>
    <property type="evidence" value="ECO:0007669"/>
    <property type="project" value="TreeGrafter"/>
</dbReference>
<dbReference type="FunFam" id="3.40.50.1360:FF:000003">
    <property type="entry name" value="Glucosamine-6-phosphate deaminase"/>
    <property type="match status" value="1"/>
</dbReference>
<dbReference type="EMBL" id="UGGP01000001">
    <property type="protein sequence ID" value="STO09150.1"/>
    <property type="molecule type" value="Genomic_DNA"/>
</dbReference>
<evidence type="ECO:0000256" key="1">
    <source>
        <dbReference type="ARBA" id="ARBA00000644"/>
    </source>
</evidence>
<dbReference type="GO" id="GO:0042802">
    <property type="term" value="F:identical protein binding"/>
    <property type="evidence" value="ECO:0007669"/>
    <property type="project" value="TreeGrafter"/>
</dbReference>
<evidence type="ECO:0000259" key="5">
    <source>
        <dbReference type="Pfam" id="PF01182"/>
    </source>
</evidence>
<dbReference type="RefSeq" id="WP_024371748.1">
    <property type="nucleotide sequence ID" value="NZ_UGGP01000001.1"/>
</dbReference>
<dbReference type="InterPro" id="IPR037171">
    <property type="entry name" value="NagB/RpiA_transferase-like"/>
</dbReference>
<accession>A0A377FWD4</accession>
<dbReference type="UniPathway" id="UPA00629">
    <property type="reaction ID" value="UER00684"/>
</dbReference>
<dbReference type="InterPro" id="IPR018321">
    <property type="entry name" value="Glucosamine6P_isomerase_CS"/>
</dbReference>
<dbReference type="SUPFAM" id="SSF100950">
    <property type="entry name" value="NagB/RpiA/CoA transferase-like"/>
    <property type="match status" value="1"/>
</dbReference>
<dbReference type="HAMAP" id="MF_01241">
    <property type="entry name" value="GlcN6P_deamin"/>
    <property type="match status" value="1"/>
</dbReference>
<comment type="caution">
    <text evidence="4">Lacks conserved residue(s) required for the propagation of feature annotation.</text>
</comment>
<reference evidence="6 7" key="1">
    <citation type="submission" date="2018-06" db="EMBL/GenBank/DDBJ databases">
        <authorList>
            <consortium name="Pathogen Informatics"/>
            <person name="Doyle S."/>
        </authorList>
    </citation>
    <scope>NUCLEOTIDE SEQUENCE [LARGE SCALE GENOMIC DNA]</scope>
    <source>
        <strain evidence="6 7">NCTC13163</strain>
    </source>
</reference>
<dbReference type="EC" id="3.5.99.6" evidence="4"/>
<evidence type="ECO:0000256" key="4">
    <source>
        <dbReference type="HAMAP-Rule" id="MF_01241"/>
    </source>
</evidence>
<evidence type="ECO:0000313" key="6">
    <source>
        <dbReference type="EMBL" id="STO09150.1"/>
    </source>
</evidence>
<dbReference type="PANTHER" id="PTHR11280:SF5">
    <property type="entry name" value="GLUCOSAMINE-6-PHOSPHATE ISOMERASE"/>
    <property type="match status" value="1"/>
</dbReference>
<dbReference type="Pfam" id="PF01182">
    <property type="entry name" value="Glucosamine_iso"/>
    <property type="match status" value="1"/>
</dbReference>
<organism evidence="6 7">
    <name type="scientific">Exiguobacterium aurantiacum</name>
    <dbReference type="NCBI Taxonomy" id="33987"/>
    <lineage>
        <taxon>Bacteria</taxon>
        <taxon>Bacillati</taxon>
        <taxon>Bacillota</taxon>
        <taxon>Bacilli</taxon>
        <taxon>Bacillales</taxon>
        <taxon>Bacillales Family XII. Incertae Sedis</taxon>
        <taxon>Exiguobacterium</taxon>
    </lineage>
</organism>
<evidence type="ECO:0000256" key="2">
    <source>
        <dbReference type="ARBA" id="ARBA00022801"/>
    </source>
</evidence>
<feature type="active site" description="For ring-opening step" evidence="4">
    <location>
        <position position="136"/>
    </location>
</feature>
<sequence>MNILVANTPEKAEQIAYTLIKERLSGKHDFVLGLATGSTPVGMYKMFKEDRLDCRHVTSVNLDEYIGLAPDHPQSYHHFMEEKLFDDVPFKENHLPRGDADDPEAEAKRYEALVRSIGVDLQLLGIGENGHIAFNEPGTALDAKTHVTELTESTREANRRFFDSIEDVPTDAITMGLDTIMNAREIVLVATGTRKAEAVHHMIESVPTIDWPATILQAHPSVTVVLDKEAASQCADALQARGNEAAARFFSIRS</sequence>
<dbReference type="GO" id="GO:0004342">
    <property type="term" value="F:glucosamine-6-phosphate deaminase activity"/>
    <property type="evidence" value="ECO:0007669"/>
    <property type="project" value="UniProtKB-UniRule"/>
</dbReference>
<protein>
    <recommendedName>
        <fullName evidence="4">Glucosamine-6-phosphate deaminase</fullName>
        <ecNumber evidence="4">3.5.99.6</ecNumber>
    </recommendedName>
    <alternativeName>
        <fullName evidence="4">GlcN6P deaminase</fullName>
        <shortName evidence="4">GNPDA</shortName>
    </alternativeName>
    <alternativeName>
        <fullName evidence="4">Glucosamine-6-phosphate isomerase</fullName>
    </alternativeName>
</protein>
<feature type="active site" description="For ring-opening step" evidence="4">
    <location>
        <position position="129"/>
    </location>
</feature>
<gene>
    <name evidence="4 6" type="primary">nagB</name>
    <name evidence="6" type="ORF">NCTC13163_02551</name>
</gene>
<proteinExistence type="inferred from homology"/>
<evidence type="ECO:0000313" key="7">
    <source>
        <dbReference type="Proteomes" id="UP000254060"/>
    </source>
</evidence>
<dbReference type="InterPro" id="IPR006148">
    <property type="entry name" value="Glc/Gal-6P_isomerase"/>
</dbReference>
<comment type="function">
    <text evidence="4">Catalyzes the reversible isomerization-deamination of glucosamine 6-phosphate (GlcN6P) to form fructose 6-phosphate (Fru6P) and ammonium ion.</text>
</comment>
<comment type="catalytic activity">
    <reaction evidence="1 4">
        <text>alpha-D-glucosamine 6-phosphate + H2O = beta-D-fructose 6-phosphate + NH4(+)</text>
        <dbReference type="Rhea" id="RHEA:12172"/>
        <dbReference type="ChEBI" id="CHEBI:15377"/>
        <dbReference type="ChEBI" id="CHEBI:28938"/>
        <dbReference type="ChEBI" id="CHEBI:57634"/>
        <dbReference type="ChEBI" id="CHEBI:75989"/>
        <dbReference type="EC" id="3.5.99.6"/>
    </reaction>
</comment>
<keyword evidence="3 4" id="KW-0119">Carbohydrate metabolism</keyword>
<dbReference type="Proteomes" id="UP000254060">
    <property type="component" value="Unassembled WGS sequence"/>
</dbReference>
<dbReference type="InterPro" id="IPR004547">
    <property type="entry name" value="Glucosamine6P_isomerase"/>
</dbReference>
<dbReference type="OrthoDB" id="9791139at2"/>
<dbReference type="STRING" id="1397694.GCA_000702585_03035"/>
<dbReference type="NCBIfam" id="TIGR00502">
    <property type="entry name" value="nagB"/>
    <property type="match status" value="1"/>
</dbReference>
<dbReference type="CDD" id="cd01399">
    <property type="entry name" value="GlcN6P_deaminase"/>
    <property type="match status" value="1"/>
</dbReference>
<dbReference type="GO" id="GO:0005975">
    <property type="term" value="P:carbohydrate metabolic process"/>
    <property type="evidence" value="ECO:0007669"/>
    <property type="project" value="InterPro"/>
</dbReference>
<dbReference type="GO" id="GO:0019262">
    <property type="term" value="P:N-acetylneuraminate catabolic process"/>
    <property type="evidence" value="ECO:0007669"/>
    <property type="project" value="UniProtKB-UniRule"/>
</dbReference>
<evidence type="ECO:0000256" key="3">
    <source>
        <dbReference type="ARBA" id="ARBA00023277"/>
    </source>
</evidence>
<feature type="active site" description="Proton acceptor; for ring-opening step" evidence="4">
    <location>
        <position position="131"/>
    </location>
</feature>
<dbReference type="GO" id="GO:0005737">
    <property type="term" value="C:cytoplasm"/>
    <property type="evidence" value="ECO:0007669"/>
    <property type="project" value="TreeGrafter"/>
</dbReference>
<feature type="domain" description="Glucosamine/galactosamine-6-phosphate isomerase" evidence="5">
    <location>
        <begin position="16"/>
        <end position="218"/>
    </location>
</feature>
<dbReference type="PANTHER" id="PTHR11280">
    <property type="entry name" value="GLUCOSAMINE-6-PHOSPHATE ISOMERASE"/>
    <property type="match status" value="1"/>
</dbReference>
<dbReference type="GO" id="GO:0006046">
    <property type="term" value="P:N-acetylglucosamine catabolic process"/>
    <property type="evidence" value="ECO:0007669"/>
    <property type="project" value="UniProtKB-UniRule"/>
</dbReference>
<comment type="pathway">
    <text evidence="4">Amino-sugar metabolism; N-acetylneuraminate degradation; D-fructose 6-phosphate from N-acetylneuraminate: step 5/5.</text>
</comment>
<dbReference type="PROSITE" id="PS01161">
    <property type="entry name" value="GLC_GALNAC_ISOMERASE"/>
    <property type="match status" value="1"/>
</dbReference>
<comment type="similarity">
    <text evidence="4">Belongs to the glucosamine/galactosamine-6-phosphate isomerase family. NagB subfamily.</text>
</comment>
<feature type="active site" description="Proton acceptor; for enolization step" evidence="4">
    <location>
        <position position="63"/>
    </location>
</feature>
<dbReference type="AlphaFoldDB" id="A0A377FWD4"/>
<name>A0A377FWD4_9BACL</name>